<evidence type="ECO:0000259" key="1">
    <source>
        <dbReference type="Pfam" id="PF14229"/>
    </source>
</evidence>
<protein>
    <recommendedName>
        <fullName evidence="1">DUF4332 domain-containing protein</fullName>
    </recommendedName>
</protein>
<proteinExistence type="predicted"/>
<keyword evidence="3" id="KW-1185">Reference proteome</keyword>
<organism evidence="2 3">
    <name type="scientific">Hydrococcus rivularis NIES-593</name>
    <dbReference type="NCBI Taxonomy" id="1921803"/>
    <lineage>
        <taxon>Bacteria</taxon>
        <taxon>Bacillati</taxon>
        <taxon>Cyanobacteriota</taxon>
        <taxon>Cyanophyceae</taxon>
        <taxon>Pleurocapsales</taxon>
        <taxon>Hydrococcaceae</taxon>
        <taxon>Hydrococcus</taxon>
    </lineage>
</organism>
<dbReference type="OrthoDB" id="530698at2"/>
<gene>
    <name evidence="2" type="ORF">NIES593_22790</name>
</gene>
<feature type="domain" description="DUF4332" evidence="1">
    <location>
        <begin position="12"/>
        <end position="133"/>
    </location>
</feature>
<dbReference type="STRING" id="1921803.NIES593_22790"/>
<dbReference type="RefSeq" id="WP_073601750.1">
    <property type="nucleotide sequence ID" value="NZ_MRCB01000058.1"/>
</dbReference>
<comment type="caution">
    <text evidence="2">The sequence shown here is derived from an EMBL/GenBank/DDBJ whole genome shotgun (WGS) entry which is preliminary data.</text>
</comment>
<dbReference type="Proteomes" id="UP000186868">
    <property type="component" value="Unassembled WGS sequence"/>
</dbReference>
<evidence type="ECO:0000313" key="3">
    <source>
        <dbReference type="Proteomes" id="UP000186868"/>
    </source>
</evidence>
<reference evidence="2 3" key="1">
    <citation type="submission" date="2016-11" db="EMBL/GenBank/DDBJ databases">
        <title>Draft Genome Sequences of Nine Cyanobacterial Strains from Diverse Habitats.</title>
        <authorList>
            <person name="Zhu T."/>
            <person name="Hou S."/>
            <person name="Lu X."/>
            <person name="Hess W.R."/>
        </authorList>
    </citation>
    <scope>NUCLEOTIDE SEQUENCE [LARGE SCALE GENOMIC DNA]</scope>
    <source>
        <strain evidence="2 3">NIES-593</strain>
    </source>
</reference>
<name>A0A1U7H6Y0_9CYAN</name>
<sequence>MQPCYWAIEQLPGLSQEQQARLKACGIATTEQLLQTANTPSARQALANQLQIHVRYVNKWVALADLARIPSVGCEYCGLLLHSGIVSISQLVQTPVHRLHQQFLRLHVATMQRQDLCPSIDVVQKWATEARSLIQRPPQAT</sequence>
<dbReference type="InterPro" id="IPR025567">
    <property type="entry name" value="DUF4332"/>
</dbReference>
<dbReference type="AlphaFoldDB" id="A0A1U7H6Y0"/>
<dbReference type="EMBL" id="MRCB01000058">
    <property type="protein sequence ID" value="OKH17817.1"/>
    <property type="molecule type" value="Genomic_DNA"/>
</dbReference>
<accession>A0A1U7H6Y0</accession>
<evidence type="ECO:0000313" key="2">
    <source>
        <dbReference type="EMBL" id="OKH17817.1"/>
    </source>
</evidence>
<dbReference type="Pfam" id="PF14229">
    <property type="entry name" value="DUF4332"/>
    <property type="match status" value="1"/>
</dbReference>